<name>A0A0C3PNB9_PHLG1</name>
<feature type="region of interest" description="Disordered" evidence="1">
    <location>
        <begin position="165"/>
        <end position="193"/>
    </location>
</feature>
<organism evidence="3 4">
    <name type="scientific">Phlebiopsis gigantea (strain 11061_1 CR5-6)</name>
    <name type="common">White-rot fungus</name>
    <name type="synonym">Peniophora gigantea</name>
    <dbReference type="NCBI Taxonomy" id="745531"/>
    <lineage>
        <taxon>Eukaryota</taxon>
        <taxon>Fungi</taxon>
        <taxon>Dikarya</taxon>
        <taxon>Basidiomycota</taxon>
        <taxon>Agaricomycotina</taxon>
        <taxon>Agaricomycetes</taxon>
        <taxon>Polyporales</taxon>
        <taxon>Phanerochaetaceae</taxon>
        <taxon>Phlebiopsis</taxon>
    </lineage>
</organism>
<accession>A0A0C3PNB9</accession>
<dbReference type="AlphaFoldDB" id="A0A0C3PNB9"/>
<dbReference type="EMBL" id="KN840482">
    <property type="protein sequence ID" value="KIP08283.1"/>
    <property type="molecule type" value="Genomic_DNA"/>
</dbReference>
<proteinExistence type="predicted"/>
<keyword evidence="2" id="KW-1133">Transmembrane helix</keyword>
<dbReference type="Proteomes" id="UP000053257">
    <property type="component" value="Unassembled WGS sequence"/>
</dbReference>
<reference evidence="3 4" key="1">
    <citation type="journal article" date="2014" name="PLoS Genet.">
        <title>Analysis of the Phlebiopsis gigantea genome, transcriptome and secretome provides insight into its pioneer colonization strategies of wood.</title>
        <authorList>
            <person name="Hori C."/>
            <person name="Ishida T."/>
            <person name="Igarashi K."/>
            <person name="Samejima M."/>
            <person name="Suzuki H."/>
            <person name="Master E."/>
            <person name="Ferreira P."/>
            <person name="Ruiz-Duenas F.J."/>
            <person name="Held B."/>
            <person name="Canessa P."/>
            <person name="Larrondo L.F."/>
            <person name="Schmoll M."/>
            <person name="Druzhinina I.S."/>
            <person name="Kubicek C.P."/>
            <person name="Gaskell J.A."/>
            <person name="Kersten P."/>
            <person name="St John F."/>
            <person name="Glasner J."/>
            <person name="Sabat G."/>
            <person name="Splinter BonDurant S."/>
            <person name="Syed K."/>
            <person name="Yadav J."/>
            <person name="Mgbeahuruike A.C."/>
            <person name="Kovalchuk A."/>
            <person name="Asiegbu F.O."/>
            <person name="Lackner G."/>
            <person name="Hoffmeister D."/>
            <person name="Rencoret J."/>
            <person name="Gutierrez A."/>
            <person name="Sun H."/>
            <person name="Lindquist E."/>
            <person name="Barry K."/>
            <person name="Riley R."/>
            <person name="Grigoriev I.V."/>
            <person name="Henrissat B."/>
            <person name="Kues U."/>
            <person name="Berka R.M."/>
            <person name="Martinez A.T."/>
            <person name="Covert S.F."/>
            <person name="Blanchette R.A."/>
            <person name="Cullen D."/>
        </authorList>
    </citation>
    <scope>NUCLEOTIDE SEQUENCE [LARGE SCALE GENOMIC DNA]</scope>
    <source>
        <strain evidence="3 4">11061_1 CR5-6</strain>
    </source>
</reference>
<keyword evidence="2" id="KW-0472">Membrane</keyword>
<feature type="transmembrane region" description="Helical" evidence="2">
    <location>
        <begin position="93"/>
        <end position="117"/>
    </location>
</feature>
<evidence type="ECO:0000313" key="4">
    <source>
        <dbReference type="Proteomes" id="UP000053257"/>
    </source>
</evidence>
<evidence type="ECO:0000256" key="2">
    <source>
        <dbReference type="SAM" id="Phobius"/>
    </source>
</evidence>
<evidence type="ECO:0000256" key="1">
    <source>
        <dbReference type="SAM" id="MobiDB-lite"/>
    </source>
</evidence>
<feature type="region of interest" description="Disordered" evidence="1">
    <location>
        <begin position="123"/>
        <end position="148"/>
    </location>
</feature>
<sequence length="207" mass="21566">MDTSTPTSSLALPSSTLLSSPLPASITSSPVASLPTVLSLSFPSISLPSFSLPSFSLPSFPSPSPSDTSLSASSVPTTSNTALGSDSAINVPFLVGCIVGSIGGLSLSVGGLLLFLYRRQRRNDRREKEESQRHLDLPASCPSPDAEIPEDKTVGVAVLSAQHSTPVDLRDQETYTDAGRLPPGRRGAVSQPSSEVFGIFRNGTPEV</sequence>
<protein>
    <submittedName>
        <fullName evidence="3">Uncharacterized protein</fullName>
    </submittedName>
</protein>
<feature type="compositionally biased region" description="Basic and acidic residues" evidence="1">
    <location>
        <begin position="124"/>
        <end position="136"/>
    </location>
</feature>
<gene>
    <name evidence="3" type="ORF">PHLGIDRAFT_385333</name>
</gene>
<keyword evidence="2" id="KW-0812">Transmembrane</keyword>
<evidence type="ECO:0000313" key="3">
    <source>
        <dbReference type="EMBL" id="KIP08283.1"/>
    </source>
</evidence>
<dbReference type="HOGENOM" id="CLU_1326817_0_0_1"/>
<keyword evidence="4" id="KW-1185">Reference proteome</keyword>